<name>W7E1S5_9LIST</name>
<dbReference type="Proteomes" id="UP000019241">
    <property type="component" value="Unassembled WGS sequence"/>
</dbReference>
<dbReference type="SUPFAM" id="SSF51126">
    <property type="entry name" value="Pectin lyase-like"/>
    <property type="match status" value="1"/>
</dbReference>
<proteinExistence type="predicted"/>
<reference evidence="1 2" key="1">
    <citation type="submission" date="2012-12" db="EMBL/GenBank/DDBJ databases">
        <title>Novel taxa of Listeriaceae from agricultural environments in the United States.</title>
        <authorList>
            <person name="den Bakker H.C."/>
            <person name="Allred A."/>
            <person name="Warchocki S."/>
            <person name="Wright E.M."/>
            <person name="Burrell A."/>
            <person name="Nightingale K.K."/>
            <person name="Kephart D."/>
            <person name="Wiedmann M."/>
        </authorList>
    </citation>
    <scope>NUCLEOTIDE SEQUENCE [LARGE SCALE GENOMIC DNA]</scope>
    <source>
        <strain evidence="1 2">FSL S10-1203</strain>
    </source>
</reference>
<dbReference type="PATRIC" id="fig|1265822.4.peg.556"/>
<evidence type="ECO:0000313" key="1">
    <source>
        <dbReference type="EMBL" id="EUJ63941.1"/>
    </source>
</evidence>
<sequence length="477" mass="53011">MIYVCLKNYFFFNIRGTAIQAVSDYENRVFSEKVLGQGVVLRDIHIDNSASAQATYTKFSVDKGRPEDATAPVIHFENINESSLTNVKIIACGKKADSEGRIILTDGKASIAHAERNGLLLEGCQGITIKECAFAQVSKPAILIQRGVYGKQADAKYHFIQSNTFEEVINTGVKIDGGAGGVTEDKRAGVSQITISENRFLGVNPPQYGYWIDNCNLVVIKDRAKVYIGHNAINSTIQAVDLNNSSNEKQIIDYGIRTTIMGKEYEYEGENLMNYDAYTFHTRLKADRLTIPVIDKDDLYQSNRKITEGDIALVKVEESLEKKVAVLRSTAEGRLKWTYMDGGDIFSGGIRNVNAYWPGDGKITGSIEGDVNLFRAVASFSDKPDLIEIGGRVLENNAFEIDFTASDFSKCTRIVVQGLDNGGNLLNEIEVPIFSRKLGQITEISNHYIRNNNIYGTLLGEIKKISLASRSRRWKCY</sequence>
<gene>
    <name evidence="1" type="ORF">MCOL2_02716</name>
</gene>
<evidence type="ECO:0008006" key="3">
    <source>
        <dbReference type="Google" id="ProtNLM"/>
    </source>
</evidence>
<organism evidence="1 2">
    <name type="scientific">Listeria fleischmannii FSL S10-1203</name>
    <dbReference type="NCBI Taxonomy" id="1265822"/>
    <lineage>
        <taxon>Bacteria</taxon>
        <taxon>Bacillati</taxon>
        <taxon>Bacillota</taxon>
        <taxon>Bacilli</taxon>
        <taxon>Bacillales</taxon>
        <taxon>Listeriaceae</taxon>
        <taxon>Listeria</taxon>
    </lineage>
</organism>
<protein>
    <recommendedName>
        <fullName evidence="3">Right handed beta helix domain-containing protein</fullName>
    </recommendedName>
</protein>
<evidence type="ECO:0000313" key="2">
    <source>
        <dbReference type="Proteomes" id="UP000019241"/>
    </source>
</evidence>
<dbReference type="RefSeq" id="WP_128080301.1">
    <property type="nucleotide sequence ID" value="NZ_AODM01000009.1"/>
</dbReference>
<dbReference type="EMBL" id="AODM01000009">
    <property type="protein sequence ID" value="EUJ63941.1"/>
    <property type="molecule type" value="Genomic_DNA"/>
</dbReference>
<dbReference type="AlphaFoldDB" id="W7E1S5"/>
<comment type="caution">
    <text evidence="1">The sequence shown here is derived from an EMBL/GenBank/DDBJ whole genome shotgun (WGS) entry which is preliminary data.</text>
</comment>
<dbReference type="InterPro" id="IPR011050">
    <property type="entry name" value="Pectin_lyase_fold/virulence"/>
</dbReference>
<accession>W7E1S5</accession>